<dbReference type="Pfam" id="PF01019">
    <property type="entry name" value="G_glu_transpept"/>
    <property type="match status" value="1"/>
</dbReference>
<protein>
    <submittedName>
        <fullName evidence="5">Gamma-glutamyltransferase</fullName>
        <ecNumber evidence="5">2.3.2.2</ecNumber>
    </submittedName>
</protein>
<evidence type="ECO:0000256" key="1">
    <source>
        <dbReference type="ARBA" id="ARBA00009381"/>
    </source>
</evidence>
<dbReference type="Gene3D" id="1.10.246.130">
    <property type="match status" value="1"/>
</dbReference>
<evidence type="ECO:0000313" key="5">
    <source>
        <dbReference type="EMBL" id="MDC2887941.1"/>
    </source>
</evidence>
<evidence type="ECO:0000256" key="2">
    <source>
        <dbReference type="ARBA" id="ARBA00022679"/>
    </source>
</evidence>
<comment type="similarity">
    <text evidence="1">Belongs to the gamma-glutamyltransferase family.</text>
</comment>
<organism evidence="5 6">
    <name type="scientific">Psychrosphaera algicola</name>
    <dbReference type="NCBI Taxonomy" id="3023714"/>
    <lineage>
        <taxon>Bacteria</taxon>
        <taxon>Pseudomonadati</taxon>
        <taxon>Pseudomonadota</taxon>
        <taxon>Gammaproteobacteria</taxon>
        <taxon>Alteromonadales</taxon>
        <taxon>Pseudoalteromonadaceae</taxon>
        <taxon>Psychrosphaera</taxon>
    </lineage>
</organism>
<dbReference type="EC" id="2.3.2.2" evidence="5"/>
<dbReference type="InterPro" id="IPR051792">
    <property type="entry name" value="GGT_bact"/>
</dbReference>
<dbReference type="SUPFAM" id="SSF56235">
    <property type="entry name" value="N-terminal nucleophile aminohydrolases (Ntn hydrolases)"/>
    <property type="match status" value="1"/>
</dbReference>
<accession>A0ABT5F8S7</accession>
<dbReference type="EMBL" id="JAQOMS010000002">
    <property type="protein sequence ID" value="MDC2887941.1"/>
    <property type="molecule type" value="Genomic_DNA"/>
</dbReference>
<gene>
    <name evidence="5" type="ORF">PN838_02720</name>
</gene>
<keyword evidence="5" id="KW-0012">Acyltransferase</keyword>
<dbReference type="InterPro" id="IPR029055">
    <property type="entry name" value="Ntn_hydrolases_N"/>
</dbReference>
<name>A0ABT5F8S7_9GAMM</name>
<evidence type="ECO:0000256" key="4">
    <source>
        <dbReference type="ARBA" id="ARBA00023145"/>
    </source>
</evidence>
<dbReference type="Proteomes" id="UP001528411">
    <property type="component" value="Unassembled WGS sequence"/>
</dbReference>
<keyword evidence="6" id="KW-1185">Reference proteome</keyword>
<dbReference type="PANTHER" id="PTHR43199">
    <property type="entry name" value="GLUTATHIONE HYDROLASE"/>
    <property type="match status" value="1"/>
</dbReference>
<dbReference type="PRINTS" id="PR01210">
    <property type="entry name" value="GGTRANSPTASE"/>
</dbReference>
<keyword evidence="2 5" id="KW-0808">Transferase</keyword>
<dbReference type="InterPro" id="IPR043138">
    <property type="entry name" value="GGT_lsub"/>
</dbReference>
<dbReference type="InterPro" id="IPR043137">
    <property type="entry name" value="GGT_ssub_C"/>
</dbReference>
<evidence type="ECO:0000313" key="6">
    <source>
        <dbReference type="Proteomes" id="UP001528411"/>
    </source>
</evidence>
<keyword evidence="4" id="KW-0865">Zymogen</keyword>
<comment type="caution">
    <text evidence="5">The sequence shown here is derived from an EMBL/GenBank/DDBJ whole genome shotgun (WGS) entry which is preliminary data.</text>
</comment>
<reference evidence="5 6" key="1">
    <citation type="submission" date="2023-01" db="EMBL/GenBank/DDBJ databases">
        <title>Psychrosphaera sp. nov., isolated from marine algae.</title>
        <authorList>
            <person name="Bayburt H."/>
            <person name="Choi B.J."/>
            <person name="Kim J.M."/>
            <person name="Choi D.G."/>
            <person name="Jeon C.O."/>
        </authorList>
    </citation>
    <scope>NUCLEOTIDE SEQUENCE [LARGE SCALE GENOMIC DNA]</scope>
    <source>
        <strain evidence="5 6">G1-22</strain>
    </source>
</reference>
<keyword evidence="3" id="KW-0378">Hydrolase</keyword>
<proteinExistence type="inferred from homology"/>
<dbReference type="GO" id="GO:0103068">
    <property type="term" value="F:leukotriene C4 gamma-glutamyl transferase activity"/>
    <property type="evidence" value="ECO:0007669"/>
    <property type="project" value="UniProtKB-EC"/>
</dbReference>
<evidence type="ECO:0000256" key="3">
    <source>
        <dbReference type="ARBA" id="ARBA00022801"/>
    </source>
</evidence>
<sequence>MAFADRDQYIADSDFVDVPTLAMLDKQYLTKRSALINEKRDMGKATAGIIGRKEYAANVSIAQPNTSHLSIVDKEGNAISMTTSIEMGFGSTVMVGGFLLNNQLTDFSLAPKVNGKLVANRVEANKRPRSSMTPVIVMKDDELFAVLGSPGGSRIINYVGYALLGLLEFEMDLDDVVNGPRFSNRNGYTTLEKDSILAQYKTQLEQMGHTIRLSELTSGIHAIIKTKDGWKGAADPRREGTAKGL</sequence>
<dbReference type="PANTHER" id="PTHR43199:SF1">
    <property type="entry name" value="GLUTATHIONE HYDROLASE PROENZYME"/>
    <property type="match status" value="1"/>
</dbReference>
<dbReference type="Gene3D" id="3.60.20.40">
    <property type="match status" value="1"/>
</dbReference>